<keyword evidence="2" id="KW-1185">Reference proteome</keyword>
<reference evidence="1 2" key="1">
    <citation type="submission" date="2017-07" db="EMBL/GenBank/DDBJ databases">
        <title>Leptospira spp. isolated from tropical soils.</title>
        <authorList>
            <person name="Thibeaux R."/>
            <person name="Iraola G."/>
            <person name="Ferres I."/>
            <person name="Bierque E."/>
            <person name="Girault D."/>
            <person name="Soupe-Gilbert M.-E."/>
            <person name="Picardeau M."/>
            <person name="Goarant C."/>
        </authorList>
    </citation>
    <scope>NUCLEOTIDE SEQUENCE [LARGE SCALE GENOMIC DNA]</scope>
    <source>
        <strain evidence="1 2">MCA1-C-A1</strain>
    </source>
</reference>
<dbReference type="RefSeq" id="WP_100706182.1">
    <property type="nucleotide sequence ID" value="NZ_NPDL01000003.1"/>
</dbReference>
<dbReference type="EMBL" id="NPDN01000003">
    <property type="protein sequence ID" value="PJZ26395.1"/>
    <property type="molecule type" value="Genomic_DNA"/>
</dbReference>
<dbReference type="Pfam" id="PF11483">
    <property type="entry name" value="DUF3209"/>
    <property type="match status" value="1"/>
</dbReference>
<dbReference type="OrthoDB" id="329033at2"/>
<comment type="caution">
    <text evidence="1">The sequence shown here is derived from an EMBL/GenBank/DDBJ whole genome shotgun (WGS) entry which is preliminary data.</text>
</comment>
<evidence type="ECO:0000313" key="1">
    <source>
        <dbReference type="EMBL" id="PJZ26395.1"/>
    </source>
</evidence>
<dbReference type="InterPro" id="IPR021577">
    <property type="entry name" value="DUF3209"/>
</dbReference>
<dbReference type="Proteomes" id="UP000232196">
    <property type="component" value="Unassembled WGS sequence"/>
</dbReference>
<protein>
    <submittedName>
        <fullName evidence="1">DUF3209 domain-containing protein</fullName>
    </submittedName>
</protein>
<evidence type="ECO:0000313" key="2">
    <source>
        <dbReference type="Proteomes" id="UP000232196"/>
    </source>
</evidence>
<sequence>MACHEIAALRLGMMNVLGIKDESVIEHEKNEIGTEALSSPGPIQSLTNSNNFGDLIRFFEASLVELEQTISKLPSGDPKSGYYTSLLILTKKVELDLKNSAKAFQTLYMDLEEMHDFVHEIYPS</sequence>
<gene>
    <name evidence="1" type="ORF">CH357_07855</name>
</gene>
<proteinExistence type="predicted"/>
<dbReference type="AlphaFoldDB" id="A0A2M9XFC1"/>
<organism evidence="1 2">
    <name type="scientific">Leptospira hartskeerlii</name>
    <dbReference type="NCBI Taxonomy" id="2023177"/>
    <lineage>
        <taxon>Bacteria</taxon>
        <taxon>Pseudomonadati</taxon>
        <taxon>Spirochaetota</taxon>
        <taxon>Spirochaetia</taxon>
        <taxon>Leptospirales</taxon>
        <taxon>Leptospiraceae</taxon>
        <taxon>Leptospira</taxon>
    </lineage>
</organism>
<accession>A0A2M9XFC1</accession>
<name>A0A2M9XFC1_9LEPT</name>
<dbReference type="Gene3D" id="6.10.140.1220">
    <property type="match status" value="1"/>
</dbReference>